<keyword evidence="1" id="KW-0540">Nuclease</keyword>
<protein>
    <submittedName>
        <fullName evidence="8">S1/P1 nuclease</fullName>
    </submittedName>
</protein>
<dbReference type="PANTHER" id="PTHR33146">
    <property type="entry name" value="ENDONUCLEASE 4"/>
    <property type="match status" value="1"/>
</dbReference>
<keyword evidence="6" id="KW-0325">Glycoprotein</keyword>
<organism evidence="8 9">
    <name type="scientific">Mesonia sediminis</name>
    <dbReference type="NCBI Taxonomy" id="1703946"/>
    <lineage>
        <taxon>Bacteria</taxon>
        <taxon>Pseudomonadati</taxon>
        <taxon>Bacteroidota</taxon>
        <taxon>Flavobacteriia</taxon>
        <taxon>Flavobacteriales</taxon>
        <taxon>Flavobacteriaceae</taxon>
        <taxon>Mesonia</taxon>
    </lineage>
</organism>
<dbReference type="SUPFAM" id="SSF48537">
    <property type="entry name" value="Phospholipase C/P1 nuclease"/>
    <property type="match status" value="1"/>
</dbReference>
<evidence type="ECO:0000256" key="7">
    <source>
        <dbReference type="SAM" id="SignalP"/>
    </source>
</evidence>
<proteinExistence type="predicted"/>
<dbReference type="CDD" id="cd11010">
    <property type="entry name" value="S1-P1_nuclease"/>
    <property type="match status" value="1"/>
</dbReference>
<dbReference type="EMBL" id="JBHULZ010000041">
    <property type="protein sequence ID" value="MFD2698517.1"/>
    <property type="molecule type" value="Genomic_DNA"/>
</dbReference>
<keyword evidence="4" id="KW-0378">Hydrolase</keyword>
<keyword evidence="7" id="KW-0732">Signal</keyword>
<dbReference type="InterPro" id="IPR008947">
    <property type="entry name" value="PLipase_C/P1_nuclease_dom_sf"/>
</dbReference>
<accession>A0ABW5SFK3</accession>
<evidence type="ECO:0000256" key="1">
    <source>
        <dbReference type="ARBA" id="ARBA00022722"/>
    </source>
</evidence>
<keyword evidence="2" id="KW-0479">Metal-binding</keyword>
<evidence type="ECO:0000256" key="4">
    <source>
        <dbReference type="ARBA" id="ARBA00022801"/>
    </source>
</evidence>
<dbReference type="Gene3D" id="1.10.575.10">
    <property type="entry name" value="P1 Nuclease"/>
    <property type="match status" value="1"/>
</dbReference>
<comment type="caution">
    <text evidence="8">The sequence shown here is derived from an EMBL/GenBank/DDBJ whole genome shotgun (WGS) entry which is preliminary data.</text>
</comment>
<evidence type="ECO:0000256" key="5">
    <source>
        <dbReference type="ARBA" id="ARBA00023157"/>
    </source>
</evidence>
<evidence type="ECO:0000256" key="6">
    <source>
        <dbReference type="ARBA" id="ARBA00023180"/>
    </source>
</evidence>
<reference evidence="9" key="1">
    <citation type="journal article" date="2019" name="Int. J. Syst. Evol. Microbiol.">
        <title>The Global Catalogue of Microorganisms (GCM) 10K type strain sequencing project: providing services to taxonomists for standard genome sequencing and annotation.</title>
        <authorList>
            <consortium name="The Broad Institute Genomics Platform"/>
            <consortium name="The Broad Institute Genome Sequencing Center for Infectious Disease"/>
            <person name="Wu L."/>
            <person name="Ma J."/>
        </authorList>
    </citation>
    <scope>NUCLEOTIDE SEQUENCE [LARGE SCALE GENOMIC DNA]</scope>
    <source>
        <strain evidence="9">KCTC 42255</strain>
    </source>
</reference>
<keyword evidence="3" id="KW-0255">Endonuclease</keyword>
<dbReference type="RefSeq" id="WP_379048206.1">
    <property type="nucleotide sequence ID" value="NZ_JBHULZ010000041.1"/>
</dbReference>
<dbReference type="InterPro" id="IPR003154">
    <property type="entry name" value="S1/P1nuclease"/>
</dbReference>
<evidence type="ECO:0000313" key="9">
    <source>
        <dbReference type="Proteomes" id="UP001597357"/>
    </source>
</evidence>
<evidence type="ECO:0000256" key="2">
    <source>
        <dbReference type="ARBA" id="ARBA00022723"/>
    </source>
</evidence>
<feature type="signal peptide" evidence="7">
    <location>
        <begin position="1"/>
        <end position="19"/>
    </location>
</feature>
<evidence type="ECO:0000313" key="8">
    <source>
        <dbReference type="EMBL" id="MFD2698517.1"/>
    </source>
</evidence>
<sequence length="261" mass="29984">MKNLILAFCLILLPLTAVAKNTPSDWGQNGHRSTAQIAQQYLKKNTLKRVQEILKGESLAVASTFSDEIKSDRAFRKYNAWHYINIDEGASIAQINNLKEENIVWAIEKCVEVLKDSKHSEQEQEFHLKMLIHLVGDLHQPMHVGRAEDRGGNDIDVIWFGKPSNLHRVWDSEMIASYDMSFTELAEHRPSLNKNQIMSLQEGTPAEWALESQKIATKLYADASKNYNFRYSYMYEWFPVLKAQLEKGGLRLAKILNEIYG</sequence>
<dbReference type="Pfam" id="PF02265">
    <property type="entry name" value="S1-P1_nuclease"/>
    <property type="match status" value="1"/>
</dbReference>
<dbReference type="Proteomes" id="UP001597357">
    <property type="component" value="Unassembled WGS sequence"/>
</dbReference>
<name>A0ABW5SFK3_9FLAO</name>
<evidence type="ECO:0000256" key="3">
    <source>
        <dbReference type="ARBA" id="ARBA00022759"/>
    </source>
</evidence>
<gene>
    <name evidence="8" type="ORF">ACFSQ0_10975</name>
</gene>
<keyword evidence="9" id="KW-1185">Reference proteome</keyword>
<keyword evidence="5" id="KW-1015">Disulfide bond</keyword>
<dbReference type="PANTHER" id="PTHR33146:SF26">
    <property type="entry name" value="ENDONUCLEASE 4"/>
    <property type="match status" value="1"/>
</dbReference>
<feature type="chain" id="PRO_5047030899" evidence="7">
    <location>
        <begin position="20"/>
        <end position="261"/>
    </location>
</feature>